<reference evidence="2" key="2">
    <citation type="submission" date="2004-02" db="EMBL/GenBank/DDBJ databases">
        <authorList>
            <consortium name="Genoscope"/>
            <consortium name="Whitehead Institute Centre for Genome Research"/>
        </authorList>
    </citation>
    <scope>NUCLEOTIDE SEQUENCE</scope>
</reference>
<evidence type="ECO:0000313" key="2">
    <source>
        <dbReference type="EMBL" id="CAF95260.1"/>
    </source>
</evidence>
<comment type="caution">
    <text evidence="2">The sequence shown here is derived from an EMBL/GenBank/DDBJ whole genome shotgun (WGS) entry which is preliminary data.</text>
</comment>
<proteinExistence type="predicted"/>
<accession>Q4SVS2</accession>
<evidence type="ECO:0000256" key="1">
    <source>
        <dbReference type="SAM" id="MobiDB-lite"/>
    </source>
</evidence>
<organism evidence="2">
    <name type="scientific">Tetraodon nigroviridis</name>
    <name type="common">Spotted green pufferfish</name>
    <name type="synonym">Chelonodon nigroviridis</name>
    <dbReference type="NCBI Taxonomy" id="99883"/>
    <lineage>
        <taxon>Eukaryota</taxon>
        <taxon>Metazoa</taxon>
        <taxon>Chordata</taxon>
        <taxon>Craniata</taxon>
        <taxon>Vertebrata</taxon>
        <taxon>Euteleostomi</taxon>
        <taxon>Actinopterygii</taxon>
        <taxon>Neopterygii</taxon>
        <taxon>Teleostei</taxon>
        <taxon>Neoteleostei</taxon>
        <taxon>Acanthomorphata</taxon>
        <taxon>Eupercaria</taxon>
        <taxon>Tetraodontiformes</taxon>
        <taxon>Tetradontoidea</taxon>
        <taxon>Tetraodontidae</taxon>
        <taxon>Tetraodon</taxon>
    </lineage>
</organism>
<dbReference type="OrthoDB" id="8740640at2759"/>
<feature type="region of interest" description="Disordered" evidence="1">
    <location>
        <begin position="22"/>
        <end position="41"/>
    </location>
</feature>
<reference evidence="2" key="1">
    <citation type="journal article" date="2004" name="Nature">
        <title>Genome duplication in the teleost fish Tetraodon nigroviridis reveals the early vertebrate proto-karyotype.</title>
        <authorList>
            <person name="Jaillon O."/>
            <person name="Aury J.-M."/>
            <person name="Brunet F."/>
            <person name="Petit J.-L."/>
            <person name="Stange-Thomann N."/>
            <person name="Mauceli E."/>
            <person name="Bouneau L."/>
            <person name="Fischer C."/>
            <person name="Ozouf-Costaz C."/>
            <person name="Bernot A."/>
            <person name="Nicaud S."/>
            <person name="Jaffe D."/>
            <person name="Fisher S."/>
            <person name="Lutfalla G."/>
            <person name="Dossat C."/>
            <person name="Segurens B."/>
            <person name="Dasilva C."/>
            <person name="Salanoubat M."/>
            <person name="Levy M."/>
            <person name="Boudet N."/>
            <person name="Castellano S."/>
            <person name="Anthouard V."/>
            <person name="Jubin C."/>
            <person name="Castelli V."/>
            <person name="Katinka M."/>
            <person name="Vacherie B."/>
            <person name="Biemont C."/>
            <person name="Skalli Z."/>
            <person name="Cattolico L."/>
            <person name="Poulain J."/>
            <person name="De Berardinis V."/>
            <person name="Cruaud C."/>
            <person name="Duprat S."/>
            <person name="Brottier P."/>
            <person name="Coutanceau J.-P."/>
            <person name="Gouzy J."/>
            <person name="Parra G."/>
            <person name="Lardier G."/>
            <person name="Chapple C."/>
            <person name="McKernan K.J."/>
            <person name="McEwan P."/>
            <person name="Bosak S."/>
            <person name="Kellis M."/>
            <person name="Volff J.-N."/>
            <person name="Guigo R."/>
            <person name="Zody M.C."/>
            <person name="Mesirov J."/>
            <person name="Lindblad-Toh K."/>
            <person name="Birren B."/>
            <person name="Nusbaum C."/>
            <person name="Kahn D."/>
            <person name="Robinson-Rechavi M."/>
            <person name="Laudet V."/>
            <person name="Schachter V."/>
            <person name="Quetier F."/>
            <person name="Saurin W."/>
            <person name="Scarpelli C."/>
            <person name="Wincker P."/>
            <person name="Lander E.S."/>
            <person name="Weissenbach J."/>
            <person name="Roest Crollius H."/>
        </authorList>
    </citation>
    <scope>NUCLEOTIDE SEQUENCE [LARGE SCALE GENOMIC DNA]</scope>
</reference>
<gene>
    <name evidence="2" type="ORF">GSTENG00011846001</name>
</gene>
<protein>
    <submittedName>
        <fullName evidence="2">(spotted green pufferfish) hypothetical protein</fullName>
    </submittedName>
</protein>
<dbReference type="AlphaFoldDB" id="Q4SVS2"/>
<dbReference type="EMBL" id="CAAE01013729">
    <property type="protein sequence ID" value="CAF95260.1"/>
    <property type="molecule type" value="Genomic_DNA"/>
</dbReference>
<dbReference type="KEGG" id="tng:GSTEN00011846G001"/>
<name>Q4SVS2_TETNG</name>
<sequence>MELKKSLSDTERALRSYGAVSETAWTTDKGGSPRSRGGVRVGLGSGSAAAARRLIGDSRRAGIRLLLKGRLTSSSTCTVWFVRV</sequence>